<sequence>MSKDAPVRVPGRENPDRVPTTVLVAANDRLQELRSLLTATATPSRTEREAEAAAPPR</sequence>
<dbReference type="Proteomes" id="UP000612808">
    <property type="component" value="Unassembled WGS sequence"/>
</dbReference>
<evidence type="ECO:0000313" key="2">
    <source>
        <dbReference type="EMBL" id="GID12090.1"/>
    </source>
</evidence>
<dbReference type="EMBL" id="BOMB01000016">
    <property type="protein sequence ID" value="GID12090.1"/>
    <property type="molecule type" value="Genomic_DNA"/>
</dbReference>
<feature type="region of interest" description="Disordered" evidence="1">
    <location>
        <begin position="38"/>
        <end position="57"/>
    </location>
</feature>
<reference evidence="2" key="1">
    <citation type="submission" date="2021-01" db="EMBL/GenBank/DDBJ databases">
        <title>Whole genome shotgun sequence of Actinocatenispora rupis NBRC 107355.</title>
        <authorList>
            <person name="Komaki H."/>
            <person name="Tamura T."/>
        </authorList>
    </citation>
    <scope>NUCLEOTIDE SEQUENCE</scope>
    <source>
        <strain evidence="2">NBRC 107355</strain>
    </source>
</reference>
<dbReference type="RefSeq" id="WP_203658072.1">
    <property type="nucleotide sequence ID" value="NZ_BAAAZM010000009.1"/>
</dbReference>
<proteinExistence type="predicted"/>
<evidence type="ECO:0000256" key="1">
    <source>
        <dbReference type="SAM" id="MobiDB-lite"/>
    </source>
</evidence>
<keyword evidence="3" id="KW-1185">Reference proteome</keyword>
<comment type="caution">
    <text evidence="2">The sequence shown here is derived from an EMBL/GenBank/DDBJ whole genome shotgun (WGS) entry which is preliminary data.</text>
</comment>
<organism evidence="2 3">
    <name type="scientific">Actinocatenispora rupis</name>
    <dbReference type="NCBI Taxonomy" id="519421"/>
    <lineage>
        <taxon>Bacteria</taxon>
        <taxon>Bacillati</taxon>
        <taxon>Actinomycetota</taxon>
        <taxon>Actinomycetes</taxon>
        <taxon>Micromonosporales</taxon>
        <taxon>Micromonosporaceae</taxon>
        <taxon>Actinocatenispora</taxon>
    </lineage>
</organism>
<name>A0A8J3J058_9ACTN</name>
<evidence type="ECO:0000313" key="3">
    <source>
        <dbReference type="Proteomes" id="UP000612808"/>
    </source>
</evidence>
<protein>
    <submittedName>
        <fullName evidence="2">Uncharacterized protein</fullName>
    </submittedName>
</protein>
<gene>
    <name evidence="2" type="ORF">Aru02nite_29790</name>
</gene>
<accession>A0A8J3J058</accession>
<dbReference type="AlphaFoldDB" id="A0A8J3J058"/>